<dbReference type="Gene3D" id="4.10.60.10">
    <property type="entry name" value="Zinc finger, CCHC-type"/>
    <property type="match status" value="1"/>
</dbReference>
<feature type="zinc finger region" description="C3H1-type" evidence="10">
    <location>
        <begin position="65"/>
        <end position="93"/>
    </location>
</feature>
<evidence type="ECO:0000313" key="16">
    <source>
        <dbReference type="Proteomes" id="UP000232688"/>
    </source>
</evidence>
<evidence type="ECO:0000256" key="9">
    <source>
        <dbReference type="ARBA" id="ARBA00023242"/>
    </source>
</evidence>
<feature type="zinc finger region" description="C3H1-type" evidence="10">
    <location>
        <begin position="145"/>
        <end position="171"/>
    </location>
</feature>
<evidence type="ECO:0000313" key="15">
    <source>
        <dbReference type="EMBL" id="PKC73017.1"/>
    </source>
</evidence>
<feature type="domain" description="C3H1-type" evidence="12">
    <location>
        <begin position="120"/>
        <end position="144"/>
    </location>
</feature>
<feature type="zinc finger region" description="C3H1-type" evidence="10">
    <location>
        <begin position="120"/>
        <end position="144"/>
    </location>
</feature>
<organism evidence="15 16">
    <name type="scientific">Rhizophagus irregularis</name>
    <dbReference type="NCBI Taxonomy" id="588596"/>
    <lineage>
        <taxon>Eukaryota</taxon>
        <taxon>Fungi</taxon>
        <taxon>Fungi incertae sedis</taxon>
        <taxon>Mucoromycota</taxon>
        <taxon>Glomeromycotina</taxon>
        <taxon>Glomeromycetes</taxon>
        <taxon>Glomerales</taxon>
        <taxon>Glomeraceae</taxon>
        <taxon>Rhizophagus</taxon>
    </lineage>
</organism>
<dbReference type="VEuPathDB" id="FungiDB:RhiirA1_530744"/>
<dbReference type="SUPFAM" id="SSF90229">
    <property type="entry name" value="CCCH zinc finger"/>
    <property type="match status" value="1"/>
</dbReference>
<comment type="function">
    <text evidence="11">Component of the cleavage factor I (CF I) involved in pre-mRNA 3'-end processing.</text>
</comment>
<dbReference type="InterPro" id="IPR001878">
    <property type="entry name" value="Znf_CCHC"/>
</dbReference>
<dbReference type="PANTHER" id="PTHR23102:SF24">
    <property type="entry name" value="CLEAVAGE AND POLYADENYLATION SPECIFICITY FACTOR SUBUNIT 4"/>
    <property type="match status" value="1"/>
</dbReference>
<dbReference type="InterPro" id="IPR036875">
    <property type="entry name" value="Znf_CCHC_sf"/>
</dbReference>
<dbReference type="InterPro" id="IPR000571">
    <property type="entry name" value="Znf_CCCH"/>
</dbReference>
<proteinExistence type="inferred from homology"/>
<evidence type="ECO:0000256" key="8">
    <source>
        <dbReference type="ARBA" id="ARBA00022884"/>
    </source>
</evidence>
<evidence type="ECO:0000256" key="10">
    <source>
        <dbReference type="PROSITE-ProRule" id="PRU00723"/>
    </source>
</evidence>
<keyword evidence="6 10" id="KW-0863">Zinc-finger</keyword>
<dbReference type="OrthoDB" id="1914176at2759"/>
<reference evidence="14" key="3">
    <citation type="submission" date="2020-05" db="EMBL/GenBank/DDBJ databases">
        <authorList>
            <person name="Rincon C."/>
            <person name="Sanders R I."/>
            <person name="Robbins C."/>
            <person name="Chaturvedi A."/>
        </authorList>
    </citation>
    <scope>NUCLEOTIDE SEQUENCE</scope>
    <source>
        <strain evidence="14">CHB12</strain>
    </source>
</reference>
<dbReference type="VEuPathDB" id="FungiDB:FUN_017533"/>
<dbReference type="Proteomes" id="UP000684084">
    <property type="component" value="Unassembled WGS sequence"/>
</dbReference>
<comment type="caution">
    <text evidence="15">The sequence shown here is derived from an EMBL/GenBank/DDBJ whole genome shotgun (WGS) entry which is preliminary data.</text>
</comment>
<evidence type="ECO:0000256" key="1">
    <source>
        <dbReference type="ARBA" id="ARBA00004123"/>
    </source>
</evidence>
<feature type="zinc finger region" description="C3H1-type" evidence="10">
    <location>
        <begin position="40"/>
        <end position="63"/>
    </location>
</feature>
<sequence>MVTSENKKFFNNDGSEFTFDFENFIKNELGIGKKTEKVANQSNEICQDFLRGICTRTKCKYQHKIRKFIVCKYWLRGLCMKGEEQCEYLHEYDLSKMPKCAHYRLYGVCNSINCIYSHDKVESERCNWYDRGFCRKGLTCNKKHVKQIACQLYLTGFCPRGPSCPNGHPKMDLTDKHRGISFFNKNVYNEMMDLIKEGGDDFQENIRAKSYNLPYKNVTCFNCGKKGHLARNCPA</sequence>
<reference evidence="15 16" key="1">
    <citation type="submission" date="2017-10" db="EMBL/GenBank/DDBJ databases">
        <title>Extensive intraspecific genome diversity in a model arbuscular mycorrhizal fungus.</title>
        <authorList>
            <person name="Chen E.C.H."/>
            <person name="Morin E."/>
            <person name="Baudet D."/>
            <person name="Noel J."/>
            <person name="Ndikumana S."/>
            <person name="Charron P."/>
            <person name="St-Onge C."/>
            <person name="Giorgi J."/>
            <person name="Grigoriev I.V."/>
            <person name="Roux C."/>
            <person name="Martin F.M."/>
            <person name="Corradi N."/>
        </authorList>
    </citation>
    <scope>NUCLEOTIDE SEQUENCE [LARGE SCALE GENOMIC DNA]</scope>
    <source>
        <strain evidence="15 16">A1</strain>
    </source>
</reference>
<evidence type="ECO:0000256" key="6">
    <source>
        <dbReference type="ARBA" id="ARBA00022771"/>
    </source>
</evidence>
<comment type="subcellular location">
    <subcellularLocation>
        <location evidence="1 11">Nucleus</location>
    </subcellularLocation>
</comment>
<dbReference type="GO" id="GO:0003723">
    <property type="term" value="F:RNA binding"/>
    <property type="evidence" value="ECO:0007669"/>
    <property type="project" value="UniProtKB-UniRule"/>
</dbReference>
<keyword evidence="4 10" id="KW-0479">Metal-binding</keyword>
<keyword evidence="8 11" id="KW-0694">RNA-binding</keyword>
<dbReference type="EMBL" id="LLXH01000103">
    <property type="protein sequence ID" value="PKC73017.1"/>
    <property type="molecule type" value="Genomic_DNA"/>
</dbReference>
<dbReference type="GO" id="GO:0031124">
    <property type="term" value="P:mRNA 3'-end processing"/>
    <property type="evidence" value="ECO:0007669"/>
    <property type="project" value="UniProtKB-UniRule"/>
</dbReference>
<evidence type="ECO:0000256" key="7">
    <source>
        <dbReference type="ARBA" id="ARBA00022833"/>
    </source>
</evidence>
<evidence type="ECO:0000256" key="4">
    <source>
        <dbReference type="ARBA" id="ARBA00022723"/>
    </source>
</evidence>
<keyword evidence="3 11" id="KW-0507">mRNA processing</keyword>
<gene>
    <name evidence="14" type="ORF">CHRIB12_LOCUS4746</name>
    <name evidence="15" type="ORF">RhiirA1_530744</name>
</gene>
<dbReference type="PROSITE" id="PS50158">
    <property type="entry name" value="ZF_CCHC"/>
    <property type="match status" value="1"/>
</dbReference>
<feature type="domain" description="CCHC-type" evidence="13">
    <location>
        <begin position="220"/>
        <end position="234"/>
    </location>
</feature>
<keyword evidence="7 10" id="KW-0862">Zinc</keyword>
<dbReference type="Gene3D" id="4.10.1000.10">
    <property type="entry name" value="Zinc finger, CCCH-type"/>
    <property type="match status" value="2"/>
</dbReference>
<dbReference type="EMBL" id="CAGKOT010000007">
    <property type="protein sequence ID" value="CAB5349530.1"/>
    <property type="molecule type" value="Genomic_DNA"/>
</dbReference>
<dbReference type="PANTHER" id="PTHR23102">
    <property type="entry name" value="CLEAVAGE AND POLYADENYLATION SPECIFICITY FACTOR SUBUNIT 4-RELATED"/>
    <property type="match status" value="1"/>
</dbReference>
<evidence type="ECO:0000259" key="12">
    <source>
        <dbReference type="PROSITE" id="PS50103"/>
    </source>
</evidence>
<comment type="similarity">
    <text evidence="2 11">Belongs to the CPSF4/YTH1 family.</text>
</comment>
<feature type="domain" description="C3H1-type" evidence="12">
    <location>
        <begin position="145"/>
        <end position="171"/>
    </location>
</feature>
<dbReference type="Pfam" id="PF00098">
    <property type="entry name" value="zf-CCHC"/>
    <property type="match status" value="1"/>
</dbReference>
<dbReference type="GO" id="GO:0005634">
    <property type="term" value="C:nucleus"/>
    <property type="evidence" value="ECO:0007669"/>
    <property type="project" value="UniProtKB-SubCell"/>
</dbReference>
<dbReference type="SMART" id="SM00356">
    <property type="entry name" value="ZnF_C3H1"/>
    <property type="match status" value="5"/>
</dbReference>
<feature type="domain" description="C3H1-type" evidence="12">
    <location>
        <begin position="65"/>
        <end position="93"/>
    </location>
</feature>
<evidence type="ECO:0000256" key="5">
    <source>
        <dbReference type="ARBA" id="ARBA00022737"/>
    </source>
</evidence>
<feature type="domain" description="C3H1-type" evidence="12">
    <location>
        <begin position="40"/>
        <end position="63"/>
    </location>
</feature>
<dbReference type="VEuPathDB" id="FungiDB:RhiirFUN_022838"/>
<dbReference type="SMART" id="SM00343">
    <property type="entry name" value="ZnF_C2HC"/>
    <property type="match status" value="1"/>
</dbReference>
<keyword evidence="5 11" id="KW-0677">Repeat</keyword>
<dbReference type="InterPro" id="IPR045348">
    <property type="entry name" value="CPSF4/Yth1"/>
</dbReference>
<name>A0A2N0SBU8_9GLOM</name>
<evidence type="ECO:0000313" key="14">
    <source>
        <dbReference type="EMBL" id="CAB5349530.1"/>
    </source>
</evidence>
<dbReference type="AlphaFoldDB" id="A0A2N0SBU8"/>
<protein>
    <recommendedName>
        <fullName evidence="11">mRNA 3'-end-processing protein</fullName>
    </recommendedName>
</protein>
<dbReference type="GO" id="GO:0008270">
    <property type="term" value="F:zinc ion binding"/>
    <property type="evidence" value="ECO:0007669"/>
    <property type="project" value="UniProtKB-KW"/>
</dbReference>
<dbReference type="InterPro" id="IPR036855">
    <property type="entry name" value="Znf_CCCH_sf"/>
</dbReference>
<evidence type="ECO:0000259" key="13">
    <source>
        <dbReference type="PROSITE" id="PS50158"/>
    </source>
</evidence>
<dbReference type="PROSITE" id="PS50103">
    <property type="entry name" value="ZF_C3H1"/>
    <property type="match status" value="4"/>
</dbReference>
<dbReference type="Proteomes" id="UP000232688">
    <property type="component" value="Unassembled WGS sequence"/>
</dbReference>
<evidence type="ECO:0000256" key="11">
    <source>
        <dbReference type="RuleBase" id="RU369008"/>
    </source>
</evidence>
<keyword evidence="9 11" id="KW-0539">Nucleus</keyword>
<reference evidence="15 16" key="2">
    <citation type="submission" date="2017-10" db="EMBL/GenBank/DDBJ databases">
        <title>Genome analyses suggest a sexual origin of heterokaryosis in a supposedly ancient asexual fungus.</title>
        <authorList>
            <person name="Corradi N."/>
            <person name="Sedzielewska K."/>
            <person name="Noel J."/>
            <person name="Charron P."/>
            <person name="Farinelli L."/>
            <person name="Marton T."/>
            <person name="Kruger M."/>
            <person name="Pelin A."/>
            <person name="Brachmann A."/>
            <person name="Corradi N."/>
        </authorList>
    </citation>
    <scope>NUCLEOTIDE SEQUENCE [LARGE SCALE GENOMIC DNA]</scope>
    <source>
        <strain evidence="15 16">A1</strain>
    </source>
</reference>
<dbReference type="SUPFAM" id="SSF57756">
    <property type="entry name" value="Retrovirus zinc finger-like domains"/>
    <property type="match status" value="1"/>
</dbReference>
<accession>A0A2N0SBU8</accession>
<evidence type="ECO:0000256" key="3">
    <source>
        <dbReference type="ARBA" id="ARBA00022664"/>
    </source>
</evidence>
<evidence type="ECO:0000256" key="2">
    <source>
        <dbReference type="ARBA" id="ARBA00008907"/>
    </source>
</evidence>
<dbReference type="Gene3D" id="3.30.1370.210">
    <property type="match status" value="1"/>
</dbReference>